<evidence type="ECO:0008006" key="5">
    <source>
        <dbReference type="Google" id="ProtNLM"/>
    </source>
</evidence>
<evidence type="ECO:0000256" key="1">
    <source>
        <dbReference type="ARBA" id="ARBA00022676"/>
    </source>
</evidence>
<dbReference type="RefSeq" id="WP_094572762.1">
    <property type="nucleotide sequence ID" value="NZ_CP022743.1"/>
</dbReference>
<protein>
    <recommendedName>
        <fullName evidence="5">Alpha-1,2-fucosyltransferase</fullName>
    </recommendedName>
</protein>
<sequence>MIAVRLQGRLGNQLFQYAFIMATSQKLNTSFYIDQYIEFSAVDKYFSSINGNPQSGLKQLFKIQGFKNIFSFYLRRYYYNYLVRANKLAVCNYGFNGITTEAIPEDNQLYLGFFQSELFFEPVKQVLKNKFSLKKSFTDAFRLKYENLYKNNTTVAVHIRRTDYQSLESLNLGGSDLSLPLAYYEKALARFDQQNVHFVFVSDDVDFVNRNFTAINNKTVSTDTEIMDFQHLLNADACIISNSTFSWWAAWLNDKPGKVIYAPQYFLGWRIKQETPRNIYPDNWTIIDF</sequence>
<keyword evidence="1" id="KW-0328">Glycosyltransferase</keyword>
<reference evidence="3 4" key="1">
    <citation type="submission" date="2017-08" db="EMBL/GenBank/DDBJ databases">
        <title>Complete genome sequence of Mucilaginibacter sp. strain BJC16-A31.</title>
        <authorList>
            <consortium name="Henan University of Science and Technology"/>
            <person name="You X."/>
        </authorList>
    </citation>
    <scope>NUCLEOTIDE SEQUENCE [LARGE SCALE GENOMIC DNA]</scope>
    <source>
        <strain evidence="3 4">BJC16-A31</strain>
    </source>
</reference>
<dbReference type="PANTHER" id="PTHR11927:SF9">
    <property type="entry name" value="L-FUCOSYLTRANSFERASE"/>
    <property type="match status" value="1"/>
</dbReference>
<dbReference type="GO" id="GO:0016020">
    <property type="term" value="C:membrane"/>
    <property type="evidence" value="ECO:0007669"/>
    <property type="project" value="InterPro"/>
</dbReference>
<gene>
    <name evidence="3" type="ORF">MuYL_4912</name>
</gene>
<name>A0A223P3W8_9SPHI</name>
<proteinExistence type="predicted"/>
<dbReference type="GO" id="GO:0005975">
    <property type="term" value="P:carbohydrate metabolic process"/>
    <property type="evidence" value="ECO:0007669"/>
    <property type="project" value="InterPro"/>
</dbReference>
<dbReference type="CDD" id="cd11301">
    <property type="entry name" value="Fut1_Fut2_like"/>
    <property type="match status" value="1"/>
</dbReference>
<dbReference type="OrthoDB" id="9794601at2"/>
<dbReference type="InterPro" id="IPR002516">
    <property type="entry name" value="Glyco_trans_11"/>
</dbReference>
<keyword evidence="4" id="KW-1185">Reference proteome</keyword>
<dbReference type="Gene3D" id="3.40.50.11350">
    <property type="match status" value="1"/>
</dbReference>
<organism evidence="3 4">
    <name type="scientific">Mucilaginibacter xinganensis</name>
    <dbReference type="NCBI Taxonomy" id="1234841"/>
    <lineage>
        <taxon>Bacteria</taxon>
        <taxon>Pseudomonadati</taxon>
        <taxon>Bacteroidota</taxon>
        <taxon>Sphingobacteriia</taxon>
        <taxon>Sphingobacteriales</taxon>
        <taxon>Sphingobacteriaceae</taxon>
        <taxon>Mucilaginibacter</taxon>
    </lineage>
</organism>
<evidence type="ECO:0000313" key="3">
    <source>
        <dbReference type="EMBL" id="ASU36795.1"/>
    </source>
</evidence>
<dbReference type="EMBL" id="CP022743">
    <property type="protein sequence ID" value="ASU36795.1"/>
    <property type="molecule type" value="Genomic_DNA"/>
</dbReference>
<accession>A0A223P3W8</accession>
<dbReference type="GO" id="GO:0008107">
    <property type="term" value="F:galactoside 2-alpha-L-fucosyltransferase activity"/>
    <property type="evidence" value="ECO:0007669"/>
    <property type="project" value="InterPro"/>
</dbReference>
<evidence type="ECO:0000313" key="4">
    <source>
        <dbReference type="Proteomes" id="UP000215002"/>
    </source>
</evidence>
<dbReference type="Proteomes" id="UP000215002">
    <property type="component" value="Chromosome"/>
</dbReference>
<dbReference type="PANTHER" id="PTHR11927">
    <property type="entry name" value="GALACTOSIDE 2-L-FUCOSYLTRANSFERASE"/>
    <property type="match status" value="1"/>
</dbReference>
<keyword evidence="2" id="KW-0808">Transferase</keyword>
<dbReference type="AlphaFoldDB" id="A0A223P3W8"/>
<dbReference type="Pfam" id="PF01531">
    <property type="entry name" value="Glyco_transf_11"/>
    <property type="match status" value="1"/>
</dbReference>
<evidence type="ECO:0000256" key="2">
    <source>
        <dbReference type="ARBA" id="ARBA00022679"/>
    </source>
</evidence>
<dbReference type="KEGG" id="muc:MuYL_4912"/>